<evidence type="ECO:0000256" key="2">
    <source>
        <dbReference type="SAM" id="SignalP"/>
    </source>
</evidence>
<gene>
    <name evidence="4" type="ORF">PHYPO_G00162460</name>
</gene>
<dbReference type="InterPro" id="IPR001427">
    <property type="entry name" value="RNaseA"/>
</dbReference>
<proteinExistence type="inferred from homology"/>
<feature type="chain" id="PRO_5024360312" description="Ribonuclease A-domain domain-containing protein" evidence="2">
    <location>
        <begin position="23"/>
        <end position="144"/>
    </location>
</feature>
<dbReference type="GO" id="GO:0003676">
    <property type="term" value="F:nucleic acid binding"/>
    <property type="evidence" value="ECO:0007669"/>
    <property type="project" value="InterPro"/>
</dbReference>
<dbReference type="Pfam" id="PF00074">
    <property type="entry name" value="RnaseA"/>
    <property type="match status" value="1"/>
</dbReference>
<dbReference type="InterPro" id="IPR036816">
    <property type="entry name" value="RNaseA-like_dom_sf"/>
</dbReference>
<keyword evidence="2" id="KW-0732">Signal</keyword>
<dbReference type="SMART" id="SM00092">
    <property type="entry name" value="RNAse_Pc"/>
    <property type="match status" value="1"/>
</dbReference>
<comment type="caution">
    <text evidence="4">The sequence shown here is derived from an EMBL/GenBank/DDBJ whole genome shotgun (WGS) entry which is preliminary data.</text>
</comment>
<feature type="signal peptide" evidence="2">
    <location>
        <begin position="1"/>
        <end position="22"/>
    </location>
</feature>
<evidence type="ECO:0000259" key="3">
    <source>
        <dbReference type="SMART" id="SM00092"/>
    </source>
</evidence>
<dbReference type="EMBL" id="VFJC01000028">
    <property type="protein sequence ID" value="KAB5522697.1"/>
    <property type="molecule type" value="Genomic_DNA"/>
</dbReference>
<dbReference type="Gene3D" id="3.10.130.10">
    <property type="entry name" value="Ribonuclease A-like domain"/>
    <property type="match status" value="1"/>
</dbReference>
<dbReference type="CDD" id="cd06265">
    <property type="entry name" value="RNase_A_canonical"/>
    <property type="match status" value="1"/>
</dbReference>
<dbReference type="InterPro" id="IPR023412">
    <property type="entry name" value="RNaseA_domain"/>
</dbReference>
<accession>A0A5N5K683</accession>
<evidence type="ECO:0000313" key="5">
    <source>
        <dbReference type="Proteomes" id="UP000327468"/>
    </source>
</evidence>
<reference evidence="4 5" key="1">
    <citation type="submission" date="2019-06" db="EMBL/GenBank/DDBJ databases">
        <title>A chromosome-scale genome assembly of the striped catfish, Pangasianodon hypophthalmus.</title>
        <authorList>
            <person name="Wen M."/>
            <person name="Zahm M."/>
            <person name="Roques C."/>
            <person name="Cabau C."/>
            <person name="Klopp C."/>
            <person name="Donnadieu C."/>
            <person name="Jouanno E."/>
            <person name="Avarre J.-C."/>
            <person name="Campet M."/>
            <person name="Ha T.T.T."/>
            <person name="Dugue R."/>
            <person name="Lampietro C."/>
            <person name="Louis A."/>
            <person name="Herpin A."/>
            <person name="Echchiki A."/>
            <person name="Berthelot C."/>
            <person name="Parey E."/>
            <person name="Roest-Crollius H."/>
            <person name="Braasch I."/>
            <person name="Postlethwait J."/>
            <person name="Bobe J."/>
            <person name="Montfort J."/>
            <person name="Bouchez O."/>
            <person name="Begum T."/>
            <person name="Schartl M."/>
            <person name="Guiguen Y."/>
        </authorList>
    </citation>
    <scope>NUCLEOTIDE SEQUENCE [LARGE SCALE GENOMIC DNA]</scope>
    <source>
        <strain evidence="4 5">Indonesia</strain>
        <tissue evidence="4">Blood</tissue>
    </source>
</reference>
<dbReference type="GO" id="GO:0050830">
    <property type="term" value="P:defense response to Gram-positive bacterium"/>
    <property type="evidence" value="ECO:0007669"/>
    <property type="project" value="TreeGrafter"/>
</dbReference>
<keyword evidence="5" id="KW-1185">Reference proteome</keyword>
<dbReference type="PANTHER" id="PTHR11437">
    <property type="entry name" value="RIBONUCLEASE"/>
    <property type="match status" value="1"/>
</dbReference>
<protein>
    <recommendedName>
        <fullName evidence="3">Ribonuclease A-domain domain-containing protein</fullName>
    </recommendedName>
</protein>
<dbReference type="Proteomes" id="UP000327468">
    <property type="component" value="Chromosome 27"/>
</dbReference>
<evidence type="ECO:0000313" key="4">
    <source>
        <dbReference type="EMBL" id="KAB5522697.1"/>
    </source>
</evidence>
<name>A0A5N5K683_PANHP</name>
<evidence type="ECO:0000256" key="1">
    <source>
        <dbReference type="ARBA" id="ARBA00005600"/>
    </source>
</evidence>
<comment type="similarity">
    <text evidence="1">Belongs to the pancreatic ribonuclease family.</text>
</comment>
<dbReference type="AlphaFoldDB" id="A0A5N5K683"/>
<dbReference type="SUPFAM" id="SSF54076">
    <property type="entry name" value="RNase A-like"/>
    <property type="match status" value="1"/>
</dbReference>
<feature type="domain" description="Ribonuclease A-domain" evidence="3">
    <location>
        <begin position="21"/>
        <end position="142"/>
    </location>
</feature>
<sequence length="144" mass="16350">MEIRVFGLVLLLVICASLPAEAQTWRDFKWKHIDSRMVENNCEKVMNRMKLPQPNANPNNCKEVNSFIRATDKLVIDVCTGAGRSVGGKLYESDLPFSVVTCTGNSNQRYPNCKYRGNRSMRKITLTCENDLPVHYHEDEVVVG</sequence>
<dbReference type="GO" id="GO:0004540">
    <property type="term" value="F:RNA nuclease activity"/>
    <property type="evidence" value="ECO:0007669"/>
    <property type="project" value="TreeGrafter"/>
</dbReference>
<organism evidence="4 5">
    <name type="scientific">Pangasianodon hypophthalmus</name>
    <name type="common">Striped catfish</name>
    <name type="synonym">Helicophagus hypophthalmus</name>
    <dbReference type="NCBI Taxonomy" id="310915"/>
    <lineage>
        <taxon>Eukaryota</taxon>
        <taxon>Metazoa</taxon>
        <taxon>Chordata</taxon>
        <taxon>Craniata</taxon>
        <taxon>Vertebrata</taxon>
        <taxon>Euteleostomi</taxon>
        <taxon>Actinopterygii</taxon>
        <taxon>Neopterygii</taxon>
        <taxon>Teleostei</taxon>
        <taxon>Ostariophysi</taxon>
        <taxon>Siluriformes</taxon>
        <taxon>Pangasiidae</taxon>
        <taxon>Pangasianodon</taxon>
    </lineage>
</organism>